<dbReference type="EMBL" id="JEMA01000255">
    <property type="protein sequence ID" value="KYF72543.1"/>
    <property type="molecule type" value="Genomic_DNA"/>
</dbReference>
<comment type="caution">
    <text evidence="1">The sequence shown here is derived from an EMBL/GenBank/DDBJ whole genome shotgun (WGS) entry which is preliminary data.</text>
</comment>
<dbReference type="AlphaFoldDB" id="A0A150QX22"/>
<evidence type="ECO:0000313" key="2">
    <source>
        <dbReference type="Proteomes" id="UP000075260"/>
    </source>
</evidence>
<name>A0A150QX22_SORCE</name>
<protein>
    <submittedName>
        <fullName evidence="1">Uncharacterized protein</fullName>
    </submittedName>
</protein>
<gene>
    <name evidence="1" type="ORF">BE15_33635</name>
</gene>
<evidence type="ECO:0000313" key="1">
    <source>
        <dbReference type="EMBL" id="KYF72543.1"/>
    </source>
</evidence>
<sequence>MTGEVLGGFSCALRSRLSRSVSLALESRNVFPAFAPGARTGSAGADQGASSSAGGSAEQALYTRSIVSGAIASCFHLRDPFVGCGLVEVGTLLLSGQPGGDLDTILLIMALGVRGGAEVALSDTFWFYAHGELLSAFRLQDAPAIDALRTPRLTASVGAGLLAGF</sequence>
<proteinExistence type="predicted"/>
<dbReference type="Proteomes" id="UP000075260">
    <property type="component" value="Unassembled WGS sequence"/>
</dbReference>
<accession>A0A150QX22</accession>
<organism evidence="1 2">
    <name type="scientific">Sorangium cellulosum</name>
    <name type="common">Polyangium cellulosum</name>
    <dbReference type="NCBI Taxonomy" id="56"/>
    <lineage>
        <taxon>Bacteria</taxon>
        <taxon>Pseudomonadati</taxon>
        <taxon>Myxococcota</taxon>
        <taxon>Polyangia</taxon>
        <taxon>Polyangiales</taxon>
        <taxon>Polyangiaceae</taxon>
        <taxon>Sorangium</taxon>
    </lineage>
</organism>
<reference evidence="1 2" key="1">
    <citation type="submission" date="2014-02" db="EMBL/GenBank/DDBJ databases">
        <title>The small core and large imbalanced accessory genome model reveals a collaborative survival strategy of Sorangium cellulosum strains in nature.</title>
        <authorList>
            <person name="Han K."/>
            <person name="Peng R."/>
            <person name="Blom J."/>
            <person name="Li Y.-Z."/>
        </authorList>
    </citation>
    <scope>NUCLEOTIDE SEQUENCE [LARGE SCALE GENOMIC DNA]</scope>
    <source>
        <strain evidence="1 2">So0008-312</strain>
    </source>
</reference>